<dbReference type="STRING" id="1220578.FPE01S_01_08450"/>
<dbReference type="OrthoDB" id="5573484at2"/>
<keyword evidence="3" id="KW-1185">Reference proteome</keyword>
<dbReference type="Proteomes" id="UP000033121">
    <property type="component" value="Unassembled WGS sequence"/>
</dbReference>
<dbReference type="EMBL" id="BBWV01000001">
    <property type="protein sequence ID" value="GAO41830.1"/>
    <property type="molecule type" value="Genomic_DNA"/>
</dbReference>
<evidence type="ECO:0000259" key="1">
    <source>
        <dbReference type="Pfam" id="PF23019"/>
    </source>
</evidence>
<dbReference type="AlphaFoldDB" id="A0A0E9MXH7"/>
<sequence length="440" mass="51931">MLIYAKELSPRLHYMIDFLNREIFVLEARLTTDLQVFHHYEGARINYSPDRLTDREYHIVPVGLLAESDLRGWEISCFRWEGLKAFFATQGGDLPFDILSAIFYLISRYEEYLTTVPDSFGRFHHVNSLAYREGFLHEPLVNYWLVKWQSLLQEKFPEYLFRRKSFKFIPTYDIDMMYAYAAKGWYRTMGGIGKHLLQGDLKSAWKRINVLRGKEKDPYDAYEWLDALHLYCRSKPVYFFLVAKERQGVDRNIPTDTKAFQELIHYYAATYKIGVHPSWQSSVATDGRILKEELEWLEAVADVPISKSRQHFLKFSLPLHYERLLALDVTQEFSMGYGTTNGFRASICSSYNWFNLAKNESTELTIYPFCFMDANALYEQKLNPQEAYAELMRYYAAVKKVQGCFITIWHNNFLGTDPAFIAWRNVYELFMKEDAYWDAD</sequence>
<organism evidence="2 3">
    <name type="scientific">Flavihumibacter petaseus NBRC 106054</name>
    <dbReference type="NCBI Taxonomy" id="1220578"/>
    <lineage>
        <taxon>Bacteria</taxon>
        <taxon>Pseudomonadati</taxon>
        <taxon>Bacteroidota</taxon>
        <taxon>Chitinophagia</taxon>
        <taxon>Chitinophagales</taxon>
        <taxon>Chitinophagaceae</taxon>
        <taxon>Flavihumibacter</taxon>
    </lineage>
</organism>
<comment type="caution">
    <text evidence="2">The sequence shown here is derived from an EMBL/GenBank/DDBJ whole genome shotgun (WGS) entry which is preliminary data.</text>
</comment>
<dbReference type="InterPro" id="IPR054297">
    <property type="entry name" value="DUF7033"/>
</dbReference>
<protein>
    <recommendedName>
        <fullName evidence="1">DUF7033 domain-containing protein</fullName>
    </recommendedName>
</protein>
<feature type="domain" description="DUF7033" evidence="1">
    <location>
        <begin position="94"/>
        <end position="182"/>
    </location>
</feature>
<dbReference type="RefSeq" id="WP_046367624.1">
    <property type="nucleotide sequence ID" value="NZ_BBWV01000001.1"/>
</dbReference>
<accession>A0A0E9MXH7</accession>
<reference evidence="2 3" key="1">
    <citation type="submission" date="2015-04" db="EMBL/GenBank/DDBJ databases">
        <title>Whole genome shotgun sequence of Flavihumibacter petaseus NBRC 106054.</title>
        <authorList>
            <person name="Miyazawa S."/>
            <person name="Hosoyama A."/>
            <person name="Hashimoto M."/>
            <person name="Noguchi M."/>
            <person name="Tsuchikane K."/>
            <person name="Ohji S."/>
            <person name="Yamazoe A."/>
            <person name="Ichikawa N."/>
            <person name="Kimura A."/>
            <person name="Fujita N."/>
        </authorList>
    </citation>
    <scope>NUCLEOTIDE SEQUENCE [LARGE SCALE GENOMIC DNA]</scope>
    <source>
        <strain evidence="2 3">NBRC 106054</strain>
    </source>
</reference>
<evidence type="ECO:0000313" key="3">
    <source>
        <dbReference type="Proteomes" id="UP000033121"/>
    </source>
</evidence>
<evidence type="ECO:0000313" key="2">
    <source>
        <dbReference type="EMBL" id="GAO41830.1"/>
    </source>
</evidence>
<dbReference type="Pfam" id="PF23019">
    <property type="entry name" value="DUF7033"/>
    <property type="match status" value="1"/>
</dbReference>
<gene>
    <name evidence="2" type="ORF">FPE01S_01_08450</name>
</gene>
<name>A0A0E9MXH7_9BACT</name>
<proteinExistence type="predicted"/>